<feature type="region of interest" description="Disordered" evidence="1">
    <location>
        <begin position="109"/>
        <end position="135"/>
    </location>
</feature>
<accession>A0A2G5V9Q2</accession>
<evidence type="ECO:0000256" key="1">
    <source>
        <dbReference type="SAM" id="MobiDB-lite"/>
    </source>
</evidence>
<dbReference type="STRING" id="1611254.A0A2G5V9Q2"/>
<protein>
    <submittedName>
        <fullName evidence="2">Uncharacterized protein</fullName>
    </submittedName>
</protein>
<keyword evidence="3" id="KW-1185">Reference proteome</keyword>
<feature type="compositionally biased region" description="Polar residues" evidence="1">
    <location>
        <begin position="117"/>
        <end position="126"/>
    </location>
</feature>
<name>A0A2G5V9Q2_9PELO</name>
<organism evidence="2 3">
    <name type="scientific">Caenorhabditis nigoni</name>
    <dbReference type="NCBI Taxonomy" id="1611254"/>
    <lineage>
        <taxon>Eukaryota</taxon>
        <taxon>Metazoa</taxon>
        <taxon>Ecdysozoa</taxon>
        <taxon>Nematoda</taxon>
        <taxon>Chromadorea</taxon>
        <taxon>Rhabditida</taxon>
        <taxon>Rhabditina</taxon>
        <taxon>Rhabditomorpha</taxon>
        <taxon>Rhabditoidea</taxon>
        <taxon>Rhabditidae</taxon>
        <taxon>Peloderinae</taxon>
        <taxon>Caenorhabditis</taxon>
    </lineage>
</organism>
<evidence type="ECO:0000313" key="2">
    <source>
        <dbReference type="EMBL" id="PIC48381.1"/>
    </source>
</evidence>
<dbReference type="OrthoDB" id="10508157at2759"/>
<reference evidence="3" key="1">
    <citation type="submission" date="2017-10" db="EMBL/GenBank/DDBJ databases">
        <title>Rapid genome shrinkage in a self-fertile nematode reveals novel sperm competition proteins.</title>
        <authorList>
            <person name="Yin D."/>
            <person name="Schwarz E.M."/>
            <person name="Thomas C.G."/>
            <person name="Felde R.L."/>
            <person name="Korf I.F."/>
            <person name="Cutter A.D."/>
            <person name="Schartner C.M."/>
            <person name="Ralston E.J."/>
            <person name="Meyer B.J."/>
            <person name="Haag E.S."/>
        </authorList>
    </citation>
    <scope>NUCLEOTIDE SEQUENCE [LARGE SCALE GENOMIC DNA]</scope>
    <source>
        <strain evidence="3">JU1422</strain>
    </source>
</reference>
<gene>
    <name evidence="2" type="primary">Cnig_chr_II.g7372</name>
    <name evidence="2" type="ORF">B9Z55_007372</name>
</gene>
<sequence length="312" mass="34368">METTSSQAIYRPIPIYGVSPVGMTPQGMARLIVLIGGDEPSAFKPYCAPKSTPNEYFIALVAASNNTIYGILPIGRAQGMASKIVMIGGDGPSAFQPYCAPDKKKGEPLSVDWDPSKMSSATSKPTASPLPTPQVAASPEACSFRPLMFRTQKELNVYRSSRTSFFNAFAAPEPLDPTTPEYQDRLAEAKKNASSSSVYQDDKILLRSSLFNPDLDAVIPQEVKSSADSANLFSTWFMKKEGVDRVASRVTWSRIVSEKGDEWREWTTRAEELKNEHKKQLMCGYVKLASTKNRKRKMEASVGSQQLSNKKC</sequence>
<comment type="caution">
    <text evidence="2">The sequence shown here is derived from an EMBL/GenBank/DDBJ whole genome shotgun (WGS) entry which is preliminary data.</text>
</comment>
<feature type="compositionally biased region" description="Polar residues" evidence="1">
    <location>
        <begin position="302"/>
        <end position="312"/>
    </location>
</feature>
<dbReference type="EMBL" id="PDUG01000002">
    <property type="protein sequence ID" value="PIC48381.1"/>
    <property type="molecule type" value="Genomic_DNA"/>
</dbReference>
<dbReference type="Proteomes" id="UP000230233">
    <property type="component" value="Chromosome II"/>
</dbReference>
<feature type="region of interest" description="Disordered" evidence="1">
    <location>
        <begin position="293"/>
        <end position="312"/>
    </location>
</feature>
<dbReference type="AlphaFoldDB" id="A0A2G5V9Q2"/>
<proteinExistence type="predicted"/>
<evidence type="ECO:0000313" key="3">
    <source>
        <dbReference type="Proteomes" id="UP000230233"/>
    </source>
</evidence>